<gene>
    <name evidence="4" type="primary">LOC115803545</name>
</gene>
<dbReference type="AlphaFoldDB" id="A0A7F8KC69"/>
<reference evidence="4" key="1">
    <citation type="submission" date="2025-08" db="UniProtKB">
        <authorList>
            <consortium name="RefSeq"/>
        </authorList>
    </citation>
    <scope>IDENTIFICATION</scope>
    <source>
        <tissue evidence="4">Blood</tissue>
    </source>
</reference>
<feature type="signal peptide" evidence="2">
    <location>
        <begin position="1"/>
        <end position="21"/>
    </location>
</feature>
<feature type="compositionally biased region" description="Basic and acidic residues" evidence="1">
    <location>
        <begin position="83"/>
        <end position="92"/>
    </location>
</feature>
<protein>
    <submittedName>
        <fullName evidence="4">Uncharacterized protein LOC115803545</fullName>
    </submittedName>
</protein>
<dbReference type="InParanoid" id="A0A7F8KC69"/>
<evidence type="ECO:0000256" key="2">
    <source>
        <dbReference type="SAM" id="SignalP"/>
    </source>
</evidence>
<feature type="region of interest" description="Disordered" evidence="1">
    <location>
        <begin position="18"/>
        <end position="120"/>
    </location>
</feature>
<keyword evidence="3" id="KW-1185">Reference proteome</keyword>
<evidence type="ECO:0000313" key="4">
    <source>
        <dbReference type="RefSeq" id="XP_030619009.1"/>
    </source>
</evidence>
<evidence type="ECO:0000313" key="3">
    <source>
        <dbReference type="Proteomes" id="UP000248483"/>
    </source>
</evidence>
<dbReference type="KEGG" id="dle:115803545"/>
<organism evidence="3 4">
    <name type="scientific">Delphinapterus leucas</name>
    <name type="common">Beluga whale</name>
    <dbReference type="NCBI Taxonomy" id="9749"/>
    <lineage>
        <taxon>Eukaryota</taxon>
        <taxon>Metazoa</taxon>
        <taxon>Chordata</taxon>
        <taxon>Craniata</taxon>
        <taxon>Vertebrata</taxon>
        <taxon>Euteleostomi</taxon>
        <taxon>Mammalia</taxon>
        <taxon>Eutheria</taxon>
        <taxon>Laurasiatheria</taxon>
        <taxon>Artiodactyla</taxon>
        <taxon>Whippomorpha</taxon>
        <taxon>Cetacea</taxon>
        <taxon>Odontoceti</taxon>
        <taxon>Monodontidae</taxon>
        <taxon>Delphinapterus</taxon>
    </lineage>
</organism>
<keyword evidence="2" id="KW-0732">Signal</keyword>
<proteinExistence type="predicted"/>
<dbReference type="Proteomes" id="UP000248483">
    <property type="component" value="Unplaced"/>
</dbReference>
<evidence type="ECO:0000256" key="1">
    <source>
        <dbReference type="SAM" id="MobiDB-lite"/>
    </source>
</evidence>
<feature type="compositionally biased region" description="Basic and acidic residues" evidence="1">
    <location>
        <begin position="106"/>
        <end position="118"/>
    </location>
</feature>
<dbReference type="GeneID" id="115803545"/>
<name>A0A7F8KC69_DELLE</name>
<accession>A0A7F8KC69</accession>
<dbReference type="RefSeq" id="XP_030619009.1">
    <property type="nucleotide sequence ID" value="XM_030763149.1"/>
</dbReference>
<feature type="chain" id="PRO_5028971185" evidence="2">
    <location>
        <begin position="22"/>
        <end position="218"/>
    </location>
</feature>
<sequence length="218" mass="23448">MALSGVYGLLLSLGLWGSGCPGSPRERRRRGRGEAGLSRRVSGDAGNWQPDERAQVGGGGSRVRESRNGGTGRSADSGNGLALRKDPGDRTPPRSPHALRLMYSSTERRDASERRNSERGAQGAEDLAYCCDREINRGIGGTIFCLITFPSRLLFPPPPFFFFAFCHIMRLGATNVISVGALGLTHVLPGARDAGQERSADCCRNAERVLGKCGVSWE</sequence>